<evidence type="ECO:0000256" key="2">
    <source>
        <dbReference type="SAM" id="SignalP"/>
    </source>
</evidence>
<dbReference type="Gene3D" id="3.10.450.160">
    <property type="entry name" value="inner membrane protein cigr"/>
    <property type="match status" value="1"/>
</dbReference>
<reference evidence="4" key="1">
    <citation type="journal article" date="2019" name="Int. J. Syst. Evol. Microbiol.">
        <title>The Global Catalogue of Microorganisms (GCM) 10K type strain sequencing project: providing services to taxonomists for standard genome sequencing and annotation.</title>
        <authorList>
            <consortium name="The Broad Institute Genomics Platform"/>
            <consortium name="The Broad Institute Genome Sequencing Center for Infectious Disease"/>
            <person name="Wu L."/>
            <person name="Ma J."/>
        </authorList>
    </citation>
    <scope>NUCLEOTIDE SEQUENCE [LARGE SCALE GENOMIC DNA]</scope>
    <source>
        <strain evidence="4">NBRC 103632</strain>
    </source>
</reference>
<organism evidence="3 4">
    <name type="scientific">Sphingobium tyrosinilyticum</name>
    <dbReference type="NCBI Taxonomy" id="2715436"/>
    <lineage>
        <taxon>Bacteria</taxon>
        <taxon>Pseudomonadati</taxon>
        <taxon>Pseudomonadota</taxon>
        <taxon>Alphaproteobacteria</taxon>
        <taxon>Sphingomonadales</taxon>
        <taxon>Sphingomonadaceae</taxon>
        <taxon>Sphingobium</taxon>
    </lineage>
</organism>
<dbReference type="InterPro" id="IPR024572">
    <property type="entry name" value="RcnB"/>
</dbReference>
<comment type="caution">
    <text evidence="3">The sequence shown here is derived from an EMBL/GenBank/DDBJ whole genome shotgun (WGS) entry which is preliminary data.</text>
</comment>
<dbReference type="RefSeq" id="WP_380802982.1">
    <property type="nucleotide sequence ID" value="NZ_JBHSFZ010000006.1"/>
</dbReference>
<feature type="region of interest" description="Disordered" evidence="1">
    <location>
        <begin position="139"/>
        <end position="182"/>
    </location>
</feature>
<dbReference type="Proteomes" id="UP001595957">
    <property type="component" value="Unassembled WGS sequence"/>
</dbReference>
<keyword evidence="4" id="KW-1185">Reference proteome</keyword>
<evidence type="ECO:0000313" key="3">
    <source>
        <dbReference type="EMBL" id="MFC4593654.1"/>
    </source>
</evidence>
<feature type="signal peptide" evidence="2">
    <location>
        <begin position="1"/>
        <end position="23"/>
    </location>
</feature>
<sequence>MRIWSIMLASASIAVGASAPASAGEAVLAGAALPVMGKSFTSPGVRHGGIRGGSAVHRWGPRFQGRWFAGWHAPGGWTAYRRPVVGYVLPSYWINPSYRIGNYGGYGLPAPVDGYGWSRYYDDAVMVDRHGRVRDHRSDVDWDAHDGGDLPRGAPYDDDVTAHDGPPPPHEYEGRWTGTWTDDKGRTVSGEYEGRFEGEARSNYGVEYNAPPYAASPAVVHHSGPGQPVVTTTQAPGYIAGGYYYPGATTTTVVVTPTITETSYVTDVSSHRRHGAKRQCNCK</sequence>
<proteinExistence type="predicted"/>
<gene>
    <name evidence="3" type="ORF">ACFO3E_05535</name>
</gene>
<accession>A0ABV9EZX0</accession>
<evidence type="ECO:0000313" key="4">
    <source>
        <dbReference type="Proteomes" id="UP001595957"/>
    </source>
</evidence>
<dbReference type="EMBL" id="JBHSFZ010000006">
    <property type="protein sequence ID" value="MFC4593654.1"/>
    <property type="molecule type" value="Genomic_DNA"/>
</dbReference>
<protein>
    <submittedName>
        <fullName evidence="3">RcnB family protein</fullName>
    </submittedName>
</protein>
<name>A0ABV9EZX0_9SPHN</name>
<feature type="compositionally biased region" description="Basic and acidic residues" evidence="1">
    <location>
        <begin position="139"/>
        <end position="149"/>
    </location>
</feature>
<feature type="chain" id="PRO_5045692035" evidence="2">
    <location>
        <begin position="24"/>
        <end position="283"/>
    </location>
</feature>
<evidence type="ECO:0000256" key="1">
    <source>
        <dbReference type="SAM" id="MobiDB-lite"/>
    </source>
</evidence>
<dbReference type="Pfam" id="PF11776">
    <property type="entry name" value="RcnB"/>
    <property type="match status" value="1"/>
</dbReference>
<keyword evidence="2" id="KW-0732">Signal</keyword>